<evidence type="ECO:0008006" key="4">
    <source>
        <dbReference type="Google" id="ProtNLM"/>
    </source>
</evidence>
<proteinExistence type="predicted"/>
<keyword evidence="1" id="KW-0472">Membrane</keyword>
<evidence type="ECO:0000313" key="2">
    <source>
        <dbReference type="EMBL" id="CAK0810345.1"/>
    </source>
</evidence>
<keyword evidence="3" id="KW-1185">Reference proteome</keyword>
<reference evidence="2" key="1">
    <citation type="submission" date="2023-10" db="EMBL/GenBank/DDBJ databases">
        <authorList>
            <person name="Chen Y."/>
            <person name="Shah S."/>
            <person name="Dougan E. K."/>
            <person name="Thang M."/>
            <person name="Chan C."/>
        </authorList>
    </citation>
    <scope>NUCLEOTIDE SEQUENCE [LARGE SCALE GENOMIC DNA]</scope>
</reference>
<keyword evidence="1" id="KW-0812">Transmembrane</keyword>
<feature type="transmembrane region" description="Helical" evidence="1">
    <location>
        <begin position="84"/>
        <end position="106"/>
    </location>
</feature>
<name>A0ABN9QVJ1_9DINO</name>
<evidence type="ECO:0000256" key="1">
    <source>
        <dbReference type="SAM" id="Phobius"/>
    </source>
</evidence>
<evidence type="ECO:0000313" key="3">
    <source>
        <dbReference type="Proteomes" id="UP001189429"/>
    </source>
</evidence>
<feature type="transmembrane region" description="Helical" evidence="1">
    <location>
        <begin position="40"/>
        <end position="64"/>
    </location>
</feature>
<feature type="non-terminal residue" evidence="2">
    <location>
        <position position="1"/>
    </location>
</feature>
<keyword evidence="1" id="KW-1133">Transmembrane helix</keyword>
<dbReference type="Proteomes" id="UP001189429">
    <property type="component" value="Unassembled WGS sequence"/>
</dbReference>
<accession>A0ABN9QVJ1</accession>
<sequence length="142" mass="15676">EHFVMLVECHLLHVVALIMILGAVNVTFGHPLRLRGSMQIFVKMLTALLMPWVQLLRIVTHVVLLVRIGSSLDVLFLRSRLSAVPVLECAALALVTVKLVLLSFPMKMAKARGPKREPLLLATRLVKNVLLGSAWECLLPGA</sequence>
<dbReference type="EMBL" id="CAUYUJ010004635">
    <property type="protein sequence ID" value="CAK0810345.1"/>
    <property type="molecule type" value="Genomic_DNA"/>
</dbReference>
<protein>
    <recommendedName>
        <fullName evidence="4">Transmembrane protein 138</fullName>
    </recommendedName>
</protein>
<comment type="caution">
    <text evidence="2">The sequence shown here is derived from an EMBL/GenBank/DDBJ whole genome shotgun (WGS) entry which is preliminary data.</text>
</comment>
<gene>
    <name evidence="2" type="ORF">PCOR1329_LOCUS15338</name>
</gene>
<feature type="non-terminal residue" evidence="2">
    <location>
        <position position="142"/>
    </location>
</feature>
<feature type="transmembrane region" description="Helical" evidence="1">
    <location>
        <begin position="12"/>
        <end position="28"/>
    </location>
</feature>
<organism evidence="2 3">
    <name type="scientific">Prorocentrum cordatum</name>
    <dbReference type="NCBI Taxonomy" id="2364126"/>
    <lineage>
        <taxon>Eukaryota</taxon>
        <taxon>Sar</taxon>
        <taxon>Alveolata</taxon>
        <taxon>Dinophyceae</taxon>
        <taxon>Prorocentrales</taxon>
        <taxon>Prorocentraceae</taxon>
        <taxon>Prorocentrum</taxon>
    </lineage>
</organism>